<dbReference type="PANTHER" id="PTHR34820:SF4">
    <property type="entry name" value="INNER MEMBRANE PROTEIN YEBZ"/>
    <property type="match status" value="1"/>
</dbReference>
<feature type="transmembrane region" description="Helical" evidence="7">
    <location>
        <begin position="26"/>
        <end position="53"/>
    </location>
</feature>
<evidence type="ECO:0000259" key="8">
    <source>
        <dbReference type="Pfam" id="PF05425"/>
    </source>
</evidence>
<feature type="transmembrane region" description="Helical" evidence="7">
    <location>
        <begin position="323"/>
        <end position="345"/>
    </location>
</feature>
<feature type="transmembrane region" description="Helical" evidence="7">
    <location>
        <begin position="65"/>
        <end position="90"/>
    </location>
</feature>
<feature type="transmembrane region" description="Helical" evidence="7">
    <location>
        <begin position="284"/>
        <end position="302"/>
    </location>
</feature>
<feature type="transmembrane region" description="Helical" evidence="7">
    <location>
        <begin position="571"/>
        <end position="598"/>
    </location>
</feature>
<sequence length="697" mass="74868">MTVTSAGPAEQPVRDRLTDPSGVRSVLIALLAVVGSIAAVIVTAASAATALQLTGVPDPGWLTTYGMPVMTVIGQLSAAIGLGCVVFAAFFVPSQDNGALDVGGFRAMRWAATSMTVWAVCALAMIPLSISDVSGSPLSETLVPKNLMTAYGVVADGRYWLWTAIFAVLAAVVARVAMRWGWTFLAMALALLSLMPSALLGHSSAGGAHDLATNSLILHIVAAALWMGGLMAVLAYAFGDGRWRTLAVARYSRVAFWCLLVVALSGIINALVRMSLGDLLTTTYGLVAVGKFVAVVLAGLLGGLHRKVTIDELAATDEPRKSLFVRFAVVELVVFAVAFGLGAGLSRTPPPVLGTANVSPMELKIGYDLDGPPTFTKLFVDWRFDLIFGTFAIVAAIVYLRGVYRLHKRGDKWPVGRTVSWLLGCAALLIATSSGFGRYAPAMFSIHMMSHMMLSMLVPVLLVLGGPVTLALRAIPPAGRGNPPGPREWILTAIHSPYSRFITNPFIVVTLFVGSFYVLYLGGLFDAVVENHSAHLLMNLHFLVSGYLFYWLVIGIDPAPRQISPVAKLGVVWGSLPFHAFFGVALMMTGSIIAETYYRSLQHPWNFDMAADQRMGGGIAWATGEFPLVVVMLALLIQWHRQDDRAARRFDRKEERDDDAELESYNQMLRRMNAPAPVSAEAETGAEDLAAQGDGER</sequence>
<dbReference type="eggNOG" id="COG3336">
    <property type="taxonomic scope" value="Bacteria"/>
</dbReference>
<comment type="caution">
    <text evidence="9">The sequence shown here is derived from an EMBL/GenBank/DDBJ whole genome shotgun (WGS) entry which is preliminary data.</text>
</comment>
<dbReference type="Pfam" id="PF09678">
    <property type="entry name" value="Caa3_CtaG"/>
    <property type="match status" value="1"/>
</dbReference>
<keyword evidence="2" id="KW-1003">Cell membrane</keyword>
<reference evidence="9 10" key="1">
    <citation type="submission" date="2012-12" db="EMBL/GenBank/DDBJ databases">
        <title>Whole genome shotgun sequence of Gordonia sihwensis NBRC 108236.</title>
        <authorList>
            <person name="Yoshida I."/>
            <person name="Hosoyama A."/>
            <person name="Tsuchikane K."/>
            <person name="Ando Y."/>
            <person name="Baba S."/>
            <person name="Ohji S."/>
            <person name="Hamada M."/>
            <person name="Tamura T."/>
            <person name="Yamazoe A."/>
            <person name="Yamazaki S."/>
            <person name="Fujita N."/>
        </authorList>
    </citation>
    <scope>NUCLEOTIDE SEQUENCE [LARGE SCALE GENOMIC DNA]</scope>
    <source>
        <strain evidence="9 10">NBRC 108236</strain>
    </source>
</reference>
<feature type="transmembrane region" description="Helical" evidence="7">
    <location>
        <begin position="421"/>
        <end position="440"/>
    </location>
</feature>
<feature type="transmembrane region" description="Helical" evidence="7">
    <location>
        <begin position="251"/>
        <end position="272"/>
    </location>
</feature>
<evidence type="ECO:0000256" key="5">
    <source>
        <dbReference type="ARBA" id="ARBA00023136"/>
    </source>
</evidence>
<feature type="transmembrane region" description="Helical" evidence="7">
    <location>
        <begin position="618"/>
        <end position="639"/>
    </location>
</feature>
<feature type="transmembrane region" description="Helical" evidence="7">
    <location>
        <begin position="110"/>
        <end position="130"/>
    </location>
</feature>
<organism evidence="9 10">
    <name type="scientific">Gordonia sihwensis NBRC 108236</name>
    <dbReference type="NCBI Taxonomy" id="1223544"/>
    <lineage>
        <taxon>Bacteria</taxon>
        <taxon>Bacillati</taxon>
        <taxon>Actinomycetota</taxon>
        <taxon>Actinomycetes</taxon>
        <taxon>Mycobacteriales</taxon>
        <taxon>Gordoniaceae</taxon>
        <taxon>Gordonia</taxon>
    </lineage>
</organism>
<feature type="transmembrane region" description="Helical" evidence="7">
    <location>
        <begin position="540"/>
        <end position="559"/>
    </location>
</feature>
<gene>
    <name evidence="9" type="ORF">GSI01S_15_00770</name>
</gene>
<feature type="domain" description="Copper resistance protein D" evidence="8">
    <location>
        <begin position="247"/>
        <end position="345"/>
    </location>
</feature>
<dbReference type="Proteomes" id="UP000035083">
    <property type="component" value="Unassembled WGS sequence"/>
</dbReference>
<protein>
    <recommendedName>
        <fullName evidence="8">Copper resistance protein D domain-containing protein</fullName>
    </recommendedName>
</protein>
<evidence type="ECO:0000256" key="2">
    <source>
        <dbReference type="ARBA" id="ARBA00022475"/>
    </source>
</evidence>
<dbReference type="PANTHER" id="PTHR34820">
    <property type="entry name" value="INNER MEMBRANE PROTEIN YEBZ"/>
    <property type="match status" value="1"/>
</dbReference>
<dbReference type="InterPro" id="IPR008457">
    <property type="entry name" value="Cu-R_CopD_dom"/>
</dbReference>
<feature type="transmembrane region" description="Helical" evidence="7">
    <location>
        <begin position="216"/>
        <end position="239"/>
    </location>
</feature>
<evidence type="ECO:0000256" key="1">
    <source>
        <dbReference type="ARBA" id="ARBA00004651"/>
    </source>
</evidence>
<dbReference type="GO" id="GO:0006825">
    <property type="term" value="P:copper ion transport"/>
    <property type="evidence" value="ECO:0007669"/>
    <property type="project" value="InterPro"/>
</dbReference>
<evidence type="ECO:0000256" key="3">
    <source>
        <dbReference type="ARBA" id="ARBA00022692"/>
    </source>
</evidence>
<dbReference type="EMBL" id="BANU01000015">
    <property type="protein sequence ID" value="GAC61207.1"/>
    <property type="molecule type" value="Genomic_DNA"/>
</dbReference>
<keyword evidence="4 7" id="KW-1133">Transmembrane helix</keyword>
<dbReference type="InterPro" id="IPR032694">
    <property type="entry name" value="CopC/D"/>
</dbReference>
<feature type="transmembrane region" description="Helical" evidence="7">
    <location>
        <begin position="501"/>
        <end position="520"/>
    </location>
</feature>
<keyword evidence="10" id="KW-1185">Reference proteome</keyword>
<feature type="transmembrane region" description="Helical" evidence="7">
    <location>
        <begin position="382"/>
        <end position="400"/>
    </location>
</feature>
<comment type="subcellular location">
    <subcellularLocation>
        <location evidence="1">Cell membrane</location>
        <topology evidence="1">Multi-pass membrane protein</topology>
    </subcellularLocation>
</comment>
<feature type="region of interest" description="Disordered" evidence="6">
    <location>
        <begin position="673"/>
        <end position="697"/>
    </location>
</feature>
<feature type="transmembrane region" description="Helical" evidence="7">
    <location>
        <begin position="452"/>
        <end position="472"/>
    </location>
</feature>
<accession>L7LM75</accession>
<dbReference type="AlphaFoldDB" id="L7LM75"/>
<keyword evidence="3 7" id="KW-0812">Transmembrane</keyword>
<evidence type="ECO:0000256" key="7">
    <source>
        <dbReference type="SAM" id="Phobius"/>
    </source>
</evidence>
<dbReference type="InterPro" id="IPR019108">
    <property type="entry name" value="Caa3_assmbl_CtaG-rel"/>
</dbReference>
<name>L7LM75_9ACTN</name>
<proteinExistence type="predicted"/>
<evidence type="ECO:0000313" key="10">
    <source>
        <dbReference type="Proteomes" id="UP000035083"/>
    </source>
</evidence>
<feature type="transmembrane region" description="Helical" evidence="7">
    <location>
        <begin position="184"/>
        <end position="204"/>
    </location>
</feature>
<keyword evidence="5 7" id="KW-0472">Membrane</keyword>
<dbReference type="GO" id="GO:0005886">
    <property type="term" value="C:plasma membrane"/>
    <property type="evidence" value="ECO:0007669"/>
    <property type="project" value="UniProtKB-SubCell"/>
</dbReference>
<evidence type="ECO:0000313" key="9">
    <source>
        <dbReference type="EMBL" id="GAC61207.1"/>
    </source>
</evidence>
<dbReference type="Pfam" id="PF05425">
    <property type="entry name" value="CopD"/>
    <property type="match status" value="1"/>
</dbReference>
<dbReference type="RefSeq" id="WP_006896609.1">
    <property type="nucleotide sequence ID" value="NZ_BANU01000015.1"/>
</dbReference>
<evidence type="ECO:0000256" key="4">
    <source>
        <dbReference type="ARBA" id="ARBA00022989"/>
    </source>
</evidence>
<evidence type="ECO:0000256" key="6">
    <source>
        <dbReference type="SAM" id="MobiDB-lite"/>
    </source>
</evidence>
<feature type="transmembrane region" description="Helical" evidence="7">
    <location>
        <begin position="159"/>
        <end position="177"/>
    </location>
</feature>